<protein>
    <submittedName>
        <fullName evidence="1">Uncharacterized protein</fullName>
    </submittedName>
</protein>
<accession>A0A0E9TSY7</accession>
<reference evidence="1" key="2">
    <citation type="journal article" date="2015" name="Fish Shellfish Immunol.">
        <title>Early steps in the European eel (Anguilla anguilla)-Vibrio vulnificus interaction in the gills: Role of the RtxA13 toxin.</title>
        <authorList>
            <person name="Callol A."/>
            <person name="Pajuelo D."/>
            <person name="Ebbesson L."/>
            <person name="Teles M."/>
            <person name="MacKenzie S."/>
            <person name="Amaro C."/>
        </authorList>
    </citation>
    <scope>NUCLEOTIDE SEQUENCE</scope>
</reference>
<proteinExistence type="predicted"/>
<name>A0A0E9TSY7_ANGAN</name>
<sequence>MVLVFSVLHFDNSGVFLL</sequence>
<dbReference type="AlphaFoldDB" id="A0A0E9TSY7"/>
<dbReference type="EMBL" id="GBXM01051990">
    <property type="protein sequence ID" value="JAH56587.1"/>
    <property type="molecule type" value="Transcribed_RNA"/>
</dbReference>
<reference evidence="1" key="1">
    <citation type="submission" date="2014-11" db="EMBL/GenBank/DDBJ databases">
        <authorList>
            <person name="Amaro Gonzalez C."/>
        </authorList>
    </citation>
    <scope>NUCLEOTIDE SEQUENCE</scope>
</reference>
<organism evidence="1">
    <name type="scientific">Anguilla anguilla</name>
    <name type="common">European freshwater eel</name>
    <name type="synonym">Muraena anguilla</name>
    <dbReference type="NCBI Taxonomy" id="7936"/>
    <lineage>
        <taxon>Eukaryota</taxon>
        <taxon>Metazoa</taxon>
        <taxon>Chordata</taxon>
        <taxon>Craniata</taxon>
        <taxon>Vertebrata</taxon>
        <taxon>Euteleostomi</taxon>
        <taxon>Actinopterygii</taxon>
        <taxon>Neopterygii</taxon>
        <taxon>Teleostei</taxon>
        <taxon>Anguilliformes</taxon>
        <taxon>Anguillidae</taxon>
        <taxon>Anguilla</taxon>
    </lineage>
</organism>
<evidence type="ECO:0000313" key="1">
    <source>
        <dbReference type="EMBL" id="JAH56587.1"/>
    </source>
</evidence>